<dbReference type="Proteomes" id="UP000008385">
    <property type="component" value="Chromosome"/>
</dbReference>
<comment type="subcellular location">
    <subcellularLocation>
        <location evidence="6">Cell membrane</location>
        <topology evidence="6">Multi-pass membrane protein</topology>
    </subcellularLocation>
    <subcellularLocation>
        <location evidence="1">Membrane</location>
    </subcellularLocation>
</comment>
<evidence type="ECO:0000313" key="7">
    <source>
        <dbReference type="EMBL" id="AEG94482.1"/>
    </source>
</evidence>
<gene>
    <name evidence="7" type="ordered locus">Rta_33690</name>
</gene>
<dbReference type="CDD" id="cd06662">
    <property type="entry name" value="SURF1"/>
    <property type="match status" value="1"/>
</dbReference>
<dbReference type="KEGG" id="rta:Rta_33690"/>
<dbReference type="RefSeq" id="WP_013902713.1">
    <property type="nucleotide sequence ID" value="NC_015677.1"/>
</dbReference>
<reference evidence="7 8" key="2">
    <citation type="journal article" date="2011" name="PLoS ONE">
        <title>The Cyst-Dividing Bacterium Ramlibacter tataouinensis TTB310 Genome Reveals a Well-Stocked Toolbox for Adaptation to a Desert Environment.</title>
        <authorList>
            <person name="De Luca G."/>
            <person name="Barakat M."/>
            <person name="Ortet P."/>
            <person name="Fochesato S."/>
            <person name="Jourlin-Castelli C."/>
            <person name="Ansaldi M."/>
            <person name="Py B."/>
            <person name="Fichant G."/>
            <person name="Coutinho P.M."/>
            <person name="Voulhoux R."/>
            <person name="Bastien O."/>
            <person name="Marechal E."/>
            <person name="Henrissat B."/>
            <person name="Quentin Y."/>
            <person name="Noirot P."/>
            <person name="Filloux A."/>
            <person name="Mejean V."/>
            <person name="Dubow M.S."/>
            <person name="Barras F."/>
            <person name="Barbe V."/>
            <person name="Weissenbach J."/>
            <person name="Mihalcescu I."/>
            <person name="Vermeglio A."/>
            <person name="Achouak W."/>
            <person name="Heulin T."/>
        </authorList>
    </citation>
    <scope>NUCLEOTIDE SEQUENCE [LARGE SCALE GENOMIC DNA]</scope>
    <source>
        <strain evidence="8">ATCC BAA-407 / DSM 14655 / LMG 21543 / TTB310</strain>
    </source>
</reference>
<dbReference type="AlphaFoldDB" id="F5XZC5"/>
<dbReference type="InterPro" id="IPR045214">
    <property type="entry name" value="Surf1/Surf4"/>
</dbReference>
<keyword evidence="3 6" id="KW-0812">Transmembrane</keyword>
<dbReference type="PANTHER" id="PTHR23427:SF2">
    <property type="entry name" value="SURFEIT LOCUS PROTEIN 1"/>
    <property type="match status" value="1"/>
</dbReference>
<keyword evidence="4 6" id="KW-1133">Transmembrane helix</keyword>
<reference evidence="8" key="1">
    <citation type="submission" date="2006-01" db="EMBL/GenBank/DDBJ databases">
        <title>Genome of the cyst-dividing bacterium Ramlibacter tataouinensis.</title>
        <authorList>
            <person name="Barakat M."/>
            <person name="Ortet P."/>
            <person name="De Luca G."/>
            <person name="Jourlin-Castelli C."/>
            <person name="Ansaldi M."/>
            <person name="Py B."/>
            <person name="Fichant G."/>
            <person name="Coutinho P."/>
            <person name="Voulhoux R."/>
            <person name="Bastien O."/>
            <person name="Roy S."/>
            <person name="Marechal E."/>
            <person name="Henrissat B."/>
            <person name="Quentin Y."/>
            <person name="Noirot P."/>
            <person name="Filloux A."/>
            <person name="Mejean V."/>
            <person name="DuBow M."/>
            <person name="Barras F."/>
            <person name="Heulin T."/>
        </authorList>
    </citation>
    <scope>NUCLEOTIDE SEQUENCE [LARGE SCALE GENOMIC DNA]</scope>
    <source>
        <strain evidence="8">ATCC BAA-407 / DSM 14655 / LMG 21543 / TTB310</strain>
    </source>
</reference>
<dbReference type="PATRIC" id="fig|365046.3.peg.3445"/>
<dbReference type="GO" id="GO:0005886">
    <property type="term" value="C:plasma membrane"/>
    <property type="evidence" value="ECO:0007669"/>
    <property type="project" value="UniProtKB-SubCell"/>
</dbReference>
<dbReference type="PANTHER" id="PTHR23427">
    <property type="entry name" value="SURFEIT LOCUS PROTEIN"/>
    <property type="match status" value="1"/>
</dbReference>
<evidence type="ECO:0000256" key="3">
    <source>
        <dbReference type="ARBA" id="ARBA00022692"/>
    </source>
</evidence>
<name>F5XZC5_RAMTT</name>
<accession>F5XZC5</accession>
<evidence type="ECO:0000256" key="4">
    <source>
        <dbReference type="ARBA" id="ARBA00022989"/>
    </source>
</evidence>
<dbReference type="eggNOG" id="COG3346">
    <property type="taxonomic scope" value="Bacteria"/>
</dbReference>
<keyword evidence="5 6" id="KW-0472">Membrane</keyword>
<dbReference type="STRING" id="365046.Rta_33690"/>
<comment type="similarity">
    <text evidence="2 6">Belongs to the SURF1 family.</text>
</comment>
<feature type="transmembrane region" description="Helical" evidence="6">
    <location>
        <begin position="214"/>
        <end position="232"/>
    </location>
</feature>
<dbReference type="InterPro" id="IPR002994">
    <property type="entry name" value="Surf1/Shy1"/>
</dbReference>
<keyword evidence="8" id="KW-1185">Reference proteome</keyword>
<evidence type="ECO:0000256" key="1">
    <source>
        <dbReference type="ARBA" id="ARBA00004370"/>
    </source>
</evidence>
<proteinExistence type="inferred from homology"/>
<protein>
    <recommendedName>
        <fullName evidence="6">SURF1-like protein</fullName>
    </recommendedName>
</protein>
<keyword evidence="6" id="KW-1003">Cell membrane</keyword>
<dbReference type="Pfam" id="PF02104">
    <property type="entry name" value="SURF1"/>
    <property type="match status" value="1"/>
</dbReference>
<evidence type="ECO:0000256" key="6">
    <source>
        <dbReference type="RuleBase" id="RU363076"/>
    </source>
</evidence>
<sequence length="241" mass="26527">MRATRSWLAGLAAASGIAATTALGFWQLGRAQQKLALQASIEERRALAPLVQPRLDAIEDIAPVLHRRIELRGTWVPGRTVFLDNRQMQGRVGFYVATPLRLAGSGDTVLVQRGWAPRDFLDRQRLPAVQTPPGEVVVQGRIAPPPAKLYEFDGAGQGPIRQNLDLAGFRAETGLPLWEAGSVQQLGEASEGLSRDWPAPASGADKNYGYAAQWWAIAGVILILYVWFQFIAPRRRRFPRA</sequence>
<comment type="caution">
    <text evidence="6">Lacks conserved residue(s) required for the propagation of feature annotation.</text>
</comment>
<dbReference type="HOGENOM" id="CLU_047737_2_0_4"/>
<evidence type="ECO:0000256" key="5">
    <source>
        <dbReference type="ARBA" id="ARBA00023136"/>
    </source>
</evidence>
<evidence type="ECO:0000313" key="8">
    <source>
        <dbReference type="Proteomes" id="UP000008385"/>
    </source>
</evidence>
<dbReference type="PROSITE" id="PS50895">
    <property type="entry name" value="SURF1"/>
    <property type="match status" value="1"/>
</dbReference>
<organism evidence="7 8">
    <name type="scientific">Ramlibacter tataouinensis (strain ATCC BAA-407 / DSM 14655 / LMG 21543 / TTB310)</name>
    <dbReference type="NCBI Taxonomy" id="365046"/>
    <lineage>
        <taxon>Bacteria</taxon>
        <taxon>Pseudomonadati</taxon>
        <taxon>Pseudomonadota</taxon>
        <taxon>Betaproteobacteria</taxon>
        <taxon>Burkholderiales</taxon>
        <taxon>Comamonadaceae</taxon>
        <taxon>Ramlibacter</taxon>
    </lineage>
</organism>
<dbReference type="EMBL" id="CP000245">
    <property type="protein sequence ID" value="AEG94482.1"/>
    <property type="molecule type" value="Genomic_DNA"/>
</dbReference>
<evidence type="ECO:0000256" key="2">
    <source>
        <dbReference type="ARBA" id="ARBA00007165"/>
    </source>
</evidence>